<proteinExistence type="inferred from homology"/>
<dbReference type="SMART" id="SM01230">
    <property type="entry name" value="Gln-synt_C"/>
    <property type="match status" value="1"/>
</dbReference>
<evidence type="ECO:0000256" key="7">
    <source>
        <dbReference type="SAM" id="MobiDB-lite"/>
    </source>
</evidence>
<organism evidence="9 10">
    <name type="scientific">Frigidibacter mobilis</name>
    <dbReference type="NCBI Taxonomy" id="1335048"/>
    <lineage>
        <taxon>Bacteria</taxon>
        <taxon>Pseudomonadati</taxon>
        <taxon>Pseudomonadota</taxon>
        <taxon>Alphaproteobacteria</taxon>
        <taxon>Rhodobacterales</taxon>
        <taxon>Paracoccaceae</taxon>
        <taxon>Frigidibacter</taxon>
    </lineage>
</organism>
<dbReference type="Gene3D" id="3.90.1150.10">
    <property type="entry name" value="Aspartate Aminotransferase, domain 1"/>
    <property type="match status" value="1"/>
</dbReference>
<dbReference type="GO" id="GO:0030170">
    <property type="term" value="F:pyridoxal phosphate binding"/>
    <property type="evidence" value="ECO:0007669"/>
    <property type="project" value="InterPro"/>
</dbReference>
<dbReference type="InterPro" id="IPR015421">
    <property type="entry name" value="PyrdxlP-dep_Trfase_major"/>
</dbReference>
<dbReference type="SUPFAM" id="SSF55931">
    <property type="entry name" value="Glutamine synthetase/guanido kinase"/>
    <property type="match status" value="1"/>
</dbReference>
<feature type="region of interest" description="Disordered" evidence="7">
    <location>
        <begin position="848"/>
        <end position="876"/>
    </location>
</feature>
<dbReference type="InterPro" id="IPR015422">
    <property type="entry name" value="PyrdxlP-dep_Trfase_small"/>
</dbReference>
<name>A0A159YZE7_9RHOB</name>
<dbReference type="InterPro" id="IPR036651">
    <property type="entry name" value="Gln_synt_N_sf"/>
</dbReference>
<keyword evidence="10" id="KW-1185">Reference proteome</keyword>
<dbReference type="InterPro" id="IPR014746">
    <property type="entry name" value="Gln_synth/guanido_kin_cat_dom"/>
</dbReference>
<dbReference type="AlphaFoldDB" id="A0A159YZE7"/>
<evidence type="ECO:0000256" key="3">
    <source>
        <dbReference type="ARBA" id="ARBA00022842"/>
    </source>
</evidence>
<dbReference type="Proteomes" id="UP000076128">
    <property type="component" value="Chromosome"/>
</dbReference>
<dbReference type="PROSITE" id="PS00181">
    <property type="entry name" value="GLNA_ATP"/>
    <property type="match status" value="1"/>
</dbReference>
<evidence type="ECO:0000256" key="1">
    <source>
        <dbReference type="ARBA" id="ARBA00001946"/>
    </source>
</evidence>
<dbReference type="GO" id="GO:0006598">
    <property type="term" value="P:polyamine catabolic process"/>
    <property type="evidence" value="ECO:0007669"/>
    <property type="project" value="TreeGrafter"/>
</dbReference>
<evidence type="ECO:0000256" key="2">
    <source>
        <dbReference type="ARBA" id="ARBA00022598"/>
    </source>
</evidence>
<dbReference type="InterPro" id="IPR008146">
    <property type="entry name" value="Gln_synth_cat_dom"/>
</dbReference>
<dbReference type="SUPFAM" id="SSF53383">
    <property type="entry name" value="PLP-dependent transferases"/>
    <property type="match status" value="1"/>
</dbReference>
<reference evidence="9 10" key="1">
    <citation type="submission" date="2015-09" db="EMBL/GenBank/DDBJ databases">
        <title>Complete genome sequence of Defluviimonas alba cai42t isolated from an oilfield in Xinjiang.</title>
        <authorList>
            <person name="Geng S."/>
            <person name="Pan X."/>
            <person name="Wu X."/>
        </authorList>
    </citation>
    <scope>NUCLEOTIDE SEQUENCE [LARGE SCALE GENOMIC DNA]</scope>
    <source>
        <strain evidence="10">cai42</strain>
    </source>
</reference>
<gene>
    <name evidence="9" type="ORF">AKL17_0547</name>
</gene>
<evidence type="ECO:0000256" key="5">
    <source>
        <dbReference type="PROSITE-ProRule" id="PRU01331"/>
    </source>
</evidence>
<feature type="compositionally biased region" description="Basic and acidic residues" evidence="7">
    <location>
        <begin position="438"/>
        <end position="447"/>
    </location>
</feature>
<keyword evidence="4" id="KW-0663">Pyridoxal phosphate</keyword>
<comment type="similarity">
    <text evidence="5 6">Belongs to the glutamine synthetase family.</text>
</comment>
<evidence type="ECO:0000313" key="10">
    <source>
        <dbReference type="Proteomes" id="UP000076128"/>
    </source>
</evidence>
<dbReference type="PROSITE" id="PS51987">
    <property type="entry name" value="GS_CATALYTIC"/>
    <property type="match status" value="1"/>
</dbReference>
<dbReference type="STRING" id="1335048.AKL17_0547"/>
<keyword evidence="3" id="KW-0460">Magnesium</keyword>
<dbReference type="Pfam" id="PF00120">
    <property type="entry name" value="Gln-synt_C"/>
    <property type="match status" value="1"/>
</dbReference>
<dbReference type="InterPro" id="IPR027303">
    <property type="entry name" value="Gln_synth_gly_rich_site"/>
</dbReference>
<comment type="cofactor">
    <cofactor evidence="1">
        <name>Mg(2+)</name>
        <dbReference type="ChEBI" id="CHEBI:18420"/>
    </cofactor>
</comment>
<dbReference type="Pfam" id="PF00202">
    <property type="entry name" value="Aminotran_3"/>
    <property type="match status" value="1"/>
</dbReference>
<dbReference type="InterPro" id="IPR015424">
    <property type="entry name" value="PyrdxlP-dep_Trfase"/>
</dbReference>
<dbReference type="PANTHER" id="PTHR43785">
    <property type="entry name" value="GAMMA-GLUTAMYLPUTRESCINE SYNTHETASE"/>
    <property type="match status" value="1"/>
</dbReference>
<dbReference type="PATRIC" id="fig|1335048.3.peg.568"/>
<feature type="compositionally biased region" description="Basic and acidic residues" evidence="7">
    <location>
        <begin position="417"/>
        <end position="427"/>
    </location>
</feature>
<dbReference type="EMBL" id="CP012661">
    <property type="protein sequence ID" value="AMY67807.1"/>
    <property type="molecule type" value="Genomic_DNA"/>
</dbReference>
<evidence type="ECO:0000256" key="4">
    <source>
        <dbReference type="ARBA" id="ARBA00022898"/>
    </source>
</evidence>
<dbReference type="SUPFAM" id="SSF54368">
    <property type="entry name" value="Glutamine synthetase, N-terminal domain"/>
    <property type="match status" value="1"/>
</dbReference>
<evidence type="ECO:0000259" key="8">
    <source>
        <dbReference type="PROSITE" id="PS51987"/>
    </source>
</evidence>
<accession>A0A159YZE7</accession>
<protein>
    <submittedName>
        <fullName evidence="9">Glutamine synthetase</fullName>
    </submittedName>
</protein>
<dbReference type="NCBIfam" id="NF005453">
    <property type="entry name" value="PRK07046.1"/>
    <property type="match status" value="1"/>
</dbReference>
<feature type="compositionally biased region" description="Gly residues" evidence="7">
    <location>
        <begin position="401"/>
        <end position="413"/>
    </location>
</feature>
<dbReference type="PANTHER" id="PTHR43785:SF12">
    <property type="entry name" value="TYPE-1 GLUTAMINE SYNTHETASE 2"/>
    <property type="match status" value="1"/>
</dbReference>
<sequence length="930" mass="99368">MPAHTPLIAGVPPARIAALAEWEATAYAAARPKSRAALAEGAGAWLDGVPMHWMRDWPQPFPMVVARASGAQIEDIDGHVLDDFCLGDTGSMFGHSPAPVAKAIRQQARRGLTTMLPGMDALAVGALLQQRFGPLHWQIATTATDANRFALRVARAVTGRRKVLVFSGCYHGTVDEAMVQLVDGQTVARPGLVGQAADLTQTAVAVEFNDLTAVEEALKAGDIAAVLAEPVMTNACMVLPDPGFHEALRRLASDYGALLILDETHTQSSGLGGYSRRHGLQPDMFVVGKCIAGGIPAAAWGMTSEVAARLHAYNDTRPAGAFRHGHHPVGQPDAVRRPARHAGRGDDAQGLRPDGRGRGAAGGGAGRRHRPTQRALACAARRRAGGVHLSPRPPAQRDRGGGGPSPCAGGGGPCRAAEPRLPDRAVPQHDACQPGDQRQADRPADRHLRYRTGRAFRVKDHPMTHSPSGSTLAEAEAFLAAHPEIEAFDIVLTDANGIGRGKIIRRHELPGLYAGGRHLPISILGLDICGEDVHETGLIWDQGDGDLRAWPIPGTLKPLHGTSPARGEVLMSMYHLDGAVMTSDPRHALQRQVDAMAAEGLHPAGAFELEFFLLDPKLDDHGRAQPAAAVLDGRRSLKTEVYSVDHLHGMEPLFSQIYAAARAADIQAETVISEYAPGQYELTLHYRTDVMQAADDLIRLKRIVRLQARRFGVTACFMAKPIEDYAGSGMHFHVSLLDGAGRNVFAEAQEGQWTDTILHALGGLRQTMGEAMLVFAPHANSWRRFANQSYAPVSPSWGVNNRSVALRIPAGDLRARRIEHRPSGVDANPYLVAATVLAGIRHGLANRINPGPETTGNGYAGEDAGGQGGGAPAMPGDWREAIRAAQGSAFLAEALGPDMHRTFCAIKAAEHARVARTIADVDYDLYLHTV</sequence>
<dbReference type="GO" id="GO:0004356">
    <property type="term" value="F:glutamine synthetase activity"/>
    <property type="evidence" value="ECO:0007669"/>
    <property type="project" value="InterPro"/>
</dbReference>
<feature type="region of interest" description="Disordered" evidence="7">
    <location>
        <begin position="319"/>
        <end position="447"/>
    </location>
</feature>
<dbReference type="Gene3D" id="3.40.640.10">
    <property type="entry name" value="Type I PLP-dependent aspartate aminotransferase-like (Major domain)"/>
    <property type="match status" value="1"/>
</dbReference>
<feature type="domain" description="GS catalytic" evidence="8">
    <location>
        <begin position="585"/>
        <end position="930"/>
    </location>
</feature>
<evidence type="ECO:0000256" key="6">
    <source>
        <dbReference type="RuleBase" id="RU000384"/>
    </source>
</evidence>
<dbReference type="KEGG" id="daa:AKL17_0547"/>
<feature type="compositionally biased region" description="Basic and acidic residues" evidence="7">
    <location>
        <begin position="343"/>
        <end position="357"/>
    </location>
</feature>
<dbReference type="GO" id="GO:0006542">
    <property type="term" value="P:glutamine biosynthetic process"/>
    <property type="evidence" value="ECO:0007669"/>
    <property type="project" value="InterPro"/>
</dbReference>
<evidence type="ECO:0000313" key="9">
    <source>
        <dbReference type="EMBL" id="AMY67807.1"/>
    </source>
</evidence>
<dbReference type="Gene3D" id="3.30.590.10">
    <property type="entry name" value="Glutamine synthetase/guanido kinase, catalytic domain"/>
    <property type="match status" value="1"/>
</dbReference>
<dbReference type="InterPro" id="IPR005814">
    <property type="entry name" value="Aminotrans_3"/>
</dbReference>
<keyword evidence="2" id="KW-0436">Ligase</keyword>
<dbReference type="GO" id="GO:0008483">
    <property type="term" value="F:transaminase activity"/>
    <property type="evidence" value="ECO:0007669"/>
    <property type="project" value="InterPro"/>
</dbReference>